<evidence type="ECO:0000313" key="4">
    <source>
        <dbReference type="EMBL" id="MDQ0325586.1"/>
    </source>
</evidence>
<dbReference type="InterPro" id="IPR036291">
    <property type="entry name" value="NAD(P)-bd_dom_sf"/>
</dbReference>
<organism evidence="4 5">
    <name type="scientific">Rhodopseudomonas julia</name>
    <dbReference type="NCBI Taxonomy" id="200617"/>
    <lineage>
        <taxon>Bacteria</taxon>
        <taxon>Pseudomonadati</taxon>
        <taxon>Pseudomonadota</taxon>
        <taxon>Alphaproteobacteria</taxon>
        <taxon>Hyphomicrobiales</taxon>
        <taxon>Nitrobacteraceae</taxon>
        <taxon>Rhodopseudomonas</taxon>
    </lineage>
</organism>
<dbReference type="PROSITE" id="PS00061">
    <property type="entry name" value="ADH_SHORT"/>
    <property type="match status" value="1"/>
</dbReference>
<dbReference type="PRINTS" id="PR00080">
    <property type="entry name" value="SDRFAMILY"/>
</dbReference>
<comment type="caution">
    <text evidence="4">The sequence shown here is derived from an EMBL/GenBank/DDBJ whole genome shotgun (WGS) entry which is preliminary data.</text>
</comment>
<comment type="similarity">
    <text evidence="1 3">Belongs to the short-chain dehydrogenases/reductases (SDR) family.</text>
</comment>
<dbReference type="InterPro" id="IPR002347">
    <property type="entry name" value="SDR_fam"/>
</dbReference>
<keyword evidence="2" id="KW-0560">Oxidoreductase</keyword>
<evidence type="ECO:0000313" key="5">
    <source>
        <dbReference type="Proteomes" id="UP001230253"/>
    </source>
</evidence>
<name>A0ABU0C4Z4_9BRAD</name>
<dbReference type="PRINTS" id="PR00081">
    <property type="entry name" value="GDHRDH"/>
</dbReference>
<dbReference type="SUPFAM" id="SSF51735">
    <property type="entry name" value="NAD(P)-binding Rossmann-fold domains"/>
    <property type="match status" value="1"/>
</dbReference>
<dbReference type="InterPro" id="IPR051911">
    <property type="entry name" value="SDR_oxidoreductase"/>
</dbReference>
<dbReference type="PANTHER" id="PTHR43976:SF16">
    <property type="entry name" value="SHORT-CHAIN DEHYDROGENASE_REDUCTASE FAMILY PROTEIN"/>
    <property type="match status" value="1"/>
</dbReference>
<sequence>MARSILITGCSSGIGRHCALGMARRGWRVFATARNEADLAALRGAGARYGLEAIYLDYADEASIEAALNSVLAATEGRLDALFNNGAYSQPGALEDLSSAVLRAQFDANFFGWHELTRQVIPVMRRQNTGRIVMNSSVLGLVALGFRGAYNASKFALEGYTDTLRIELAHTGIEVVAIEPGPIESRMTENAVAAFHRNVDIDASVHAAYYRRRLASMEKGGNTFGQLGPEAVLEVLIEACEAPNPATHYAVTRQTRIAAFGRRLLPRRLLHKAATRATN</sequence>
<dbReference type="CDD" id="cd05374">
    <property type="entry name" value="17beta-HSD-like_SDR_c"/>
    <property type="match status" value="1"/>
</dbReference>
<dbReference type="InterPro" id="IPR020904">
    <property type="entry name" value="Sc_DH/Rdtase_CS"/>
</dbReference>
<evidence type="ECO:0000256" key="2">
    <source>
        <dbReference type="ARBA" id="ARBA00023002"/>
    </source>
</evidence>
<gene>
    <name evidence="4" type="ORF">J2R99_001435</name>
</gene>
<proteinExistence type="inferred from homology"/>
<accession>A0ABU0C4Z4</accession>
<dbReference type="Gene3D" id="3.40.50.720">
    <property type="entry name" value="NAD(P)-binding Rossmann-like Domain"/>
    <property type="match status" value="1"/>
</dbReference>
<reference evidence="4 5" key="1">
    <citation type="submission" date="2023-07" db="EMBL/GenBank/DDBJ databases">
        <title>Genomic Encyclopedia of Type Strains, Phase IV (KMG-IV): sequencing the most valuable type-strain genomes for metagenomic binning, comparative biology and taxonomic classification.</title>
        <authorList>
            <person name="Goeker M."/>
        </authorList>
    </citation>
    <scope>NUCLEOTIDE SEQUENCE [LARGE SCALE GENOMIC DNA]</scope>
    <source>
        <strain evidence="4 5">DSM 11549</strain>
    </source>
</reference>
<protein>
    <submittedName>
        <fullName evidence="4">NAD(P)-dependent dehydrogenase (Short-subunit alcohol dehydrogenase family)</fullName>
    </submittedName>
</protein>
<dbReference type="PANTHER" id="PTHR43976">
    <property type="entry name" value="SHORT CHAIN DEHYDROGENASE"/>
    <property type="match status" value="1"/>
</dbReference>
<keyword evidence="5" id="KW-1185">Reference proteome</keyword>
<evidence type="ECO:0000256" key="3">
    <source>
        <dbReference type="RuleBase" id="RU000363"/>
    </source>
</evidence>
<dbReference type="EMBL" id="JAUSUK010000001">
    <property type="protein sequence ID" value="MDQ0325586.1"/>
    <property type="molecule type" value="Genomic_DNA"/>
</dbReference>
<dbReference type="Proteomes" id="UP001230253">
    <property type="component" value="Unassembled WGS sequence"/>
</dbReference>
<dbReference type="RefSeq" id="WP_307153769.1">
    <property type="nucleotide sequence ID" value="NZ_JAUSUK010000001.1"/>
</dbReference>
<dbReference type="Pfam" id="PF00106">
    <property type="entry name" value="adh_short"/>
    <property type="match status" value="1"/>
</dbReference>
<evidence type="ECO:0000256" key="1">
    <source>
        <dbReference type="ARBA" id="ARBA00006484"/>
    </source>
</evidence>